<organism evidence="5 6">
    <name type="scientific">Candidatus Woesebacteria bacterium GW2011_GWB1_33_22</name>
    <dbReference type="NCBI Taxonomy" id="1618566"/>
    <lineage>
        <taxon>Bacteria</taxon>
        <taxon>Candidatus Woeseibacteriota</taxon>
    </lineage>
</organism>
<sequence>MITFSIIQKSGLEGADRIDAEYYQPEYLEAERKITHLKNEPLGEILEMLTDYHANGSYSILKNYGKIQTEPDYALMVRAVDLQNSNFENDVRYVTENSYNFLKKTKIYGNELVIDKIGNAGNVYFMPKLNRPVTLGMNLFMLRLKKDFDSRFVYVFLNSKYGKLSIYRRVTGTNPSSIDKESVRSIKIPAFSIEDQNEIGQLVNLSFDEKENSKKIYQQAENLLLEELGLKDFKIPEDLSYIVNYSDTGKVGRVDADYFQPKYQVISDKIKTRNAKLLGELVTLKKGLEPGSEAYQEEGKLFIRVSSLSKYGIEGKDQKYLSDELYQKLKLDYEPQLGEILLTKDATPGISYVLKEFTEGIISGGILRLKLKSDIEPEYLSLCISSLIGQMQAERDAGGSIIVHWKPEQIKNILIPILSKETQRKIADLVIKSHLARKKSKELLDVAKRKVEEMIEMNIDNK</sequence>
<proteinExistence type="inferred from homology"/>
<comment type="similarity">
    <text evidence="1">Belongs to the type-I restriction system S methylase family.</text>
</comment>
<keyword evidence="5" id="KW-0808">Transferase</keyword>
<accession>A0A0G0CQB9</accession>
<dbReference type="PANTHER" id="PTHR30408">
    <property type="entry name" value="TYPE-1 RESTRICTION ENZYME ECOKI SPECIFICITY PROTEIN"/>
    <property type="match status" value="1"/>
</dbReference>
<evidence type="ECO:0000256" key="3">
    <source>
        <dbReference type="ARBA" id="ARBA00023125"/>
    </source>
</evidence>
<keyword evidence="5" id="KW-0489">Methyltransferase</keyword>
<evidence type="ECO:0000256" key="1">
    <source>
        <dbReference type="ARBA" id="ARBA00010923"/>
    </source>
</evidence>
<dbReference type="PATRIC" id="fig|1618566.3.peg.161"/>
<dbReference type="Pfam" id="PF01420">
    <property type="entry name" value="Methylase_S"/>
    <property type="match status" value="2"/>
</dbReference>
<evidence type="ECO:0000313" key="6">
    <source>
        <dbReference type="Proteomes" id="UP000034778"/>
    </source>
</evidence>
<feature type="domain" description="Type I restriction modification DNA specificity" evidence="4">
    <location>
        <begin position="61"/>
        <end position="216"/>
    </location>
</feature>
<dbReference type="GO" id="GO:0032259">
    <property type="term" value="P:methylation"/>
    <property type="evidence" value="ECO:0007669"/>
    <property type="project" value="UniProtKB-KW"/>
</dbReference>
<dbReference type="PANTHER" id="PTHR30408:SF12">
    <property type="entry name" value="TYPE I RESTRICTION ENZYME MJAVIII SPECIFICITY SUBUNIT"/>
    <property type="match status" value="1"/>
</dbReference>
<keyword evidence="2" id="KW-0680">Restriction system</keyword>
<dbReference type="Gene3D" id="3.90.220.20">
    <property type="entry name" value="DNA methylase specificity domains"/>
    <property type="match status" value="2"/>
</dbReference>
<feature type="domain" description="Type I restriction modification DNA specificity" evidence="4">
    <location>
        <begin position="278"/>
        <end position="428"/>
    </location>
</feature>
<dbReference type="STRING" id="1618566.UR35_C0001G0164"/>
<dbReference type="EMBL" id="LBOW01000001">
    <property type="protein sequence ID" value="KKP45567.1"/>
    <property type="molecule type" value="Genomic_DNA"/>
</dbReference>
<comment type="caution">
    <text evidence="5">The sequence shown here is derived from an EMBL/GenBank/DDBJ whole genome shotgun (WGS) entry which is preliminary data.</text>
</comment>
<dbReference type="SUPFAM" id="SSF116734">
    <property type="entry name" value="DNA methylase specificity domain"/>
    <property type="match status" value="2"/>
</dbReference>
<evidence type="ECO:0000256" key="2">
    <source>
        <dbReference type="ARBA" id="ARBA00022747"/>
    </source>
</evidence>
<dbReference type="InterPro" id="IPR000055">
    <property type="entry name" value="Restrct_endonuc_typeI_TRD"/>
</dbReference>
<dbReference type="GO" id="GO:0009307">
    <property type="term" value="P:DNA restriction-modification system"/>
    <property type="evidence" value="ECO:0007669"/>
    <property type="project" value="UniProtKB-KW"/>
</dbReference>
<dbReference type="GO" id="GO:0008168">
    <property type="term" value="F:methyltransferase activity"/>
    <property type="evidence" value="ECO:0007669"/>
    <property type="project" value="UniProtKB-KW"/>
</dbReference>
<dbReference type="GO" id="GO:0003677">
    <property type="term" value="F:DNA binding"/>
    <property type="evidence" value="ECO:0007669"/>
    <property type="project" value="UniProtKB-KW"/>
</dbReference>
<name>A0A0G0CQB9_9BACT</name>
<keyword evidence="3" id="KW-0238">DNA-binding</keyword>
<dbReference type="InterPro" id="IPR052021">
    <property type="entry name" value="Type-I_RS_S_subunit"/>
</dbReference>
<gene>
    <name evidence="5" type="ORF">UR35_C0001G0164</name>
</gene>
<evidence type="ECO:0000259" key="4">
    <source>
        <dbReference type="Pfam" id="PF01420"/>
    </source>
</evidence>
<dbReference type="InterPro" id="IPR044946">
    <property type="entry name" value="Restrct_endonuc_typeI_TRD_sf"/>
</dbReference>
<dbReference type="AlphaFoldDB" id="A0A0G0CQB9"/>
<dbReference type="Proteomes" id="UP000034778">
    <property type="component" value="Unassembled WGS sequence"/>
</dbReference>
<evidence type="ECO:0000313" key="5">
    <source>
        <dbReference type="EMBL" id="KKP45567.1"/>
    </source>
</evidence>
<protein>
    <submittedName>
        <fullName evidence="5">Methylase-type I restriction-modification system protein</fullName>
    </submittedName>
</protein>
<reference evidence="5 6" key="1">
    <citation type="journal article" date="2015" name="Nature">
        <title>rRNA introns, odd ribosomes, and small enigmatic genomes across a large radiation of phyla.</title>
        <authorList>
            <person name="Brown C.T."/>
            <person name="Hug L.A."/>
            <person name="Thomas B.C."/>
            <person name="Sharon I."/>
            <person name="Castelle C.J."/>
            <person name="Singh A."/>
            <person name="Wilkins M.J."/>
            <person name="Williams K.H."/>
            <person name="Banfield J.F."/>
        </authorList>
    </citation>
    <scope>NUCLEOTIDE SEQUENCE [LARGE SCALE GENOMIC DNA]</scope>
</reference>